<dbReference type="EMBL" id="FQZQ01000007">
    <property type="protein sequence ID" value="SHJ33456.1"/>
    <property type="molecule type" value="Genomic_DNA"/>
</dbReference>
<protein>
    <submittedName>
        <fullName evidence="3">Uncharacterized domain 1-containing protein</fullName>
    </submittedName>
</protein>
<dbReference type="Proteomes" id="UP000183982">
    <property type="component" value="Unassembled WGS sequence"/>
</dbReference>
<evidence type="ECO:0000259" key="2">
    <source>
        <dbReference type="Pfam" id="PF03061"/>
    </source>
</evidence>
<name>A0A1M6IGG5_9RHOB</name>
<dbReference type="OrthoDB" id="9806185at2"/>
<evidence type="ECO:0000313" key="4">
    <source>
        <dbReference type="Proteomes" id="UP000183982"/>
    </source>
</evidence>
<reference evidence="4" key="1">
    <citation type="submission" date="2016-11" db="EMBL/GenBank/DDBJ databases">
        <authorList>
            <person name="Varghese N."/>
            <person name="Submissions S."/>
        </authorList>
    </citation>
    <scope>NUCLEOTIDE SEQUENCE [LARGE SCALE GENOMIC DNA]</scope>
    <source>
        <strain evidence="4">DSM 100564</strain>
    </source>
</reference>
<sequence>MKEKITASFFAQSMMDSIGAEIVNISSGAVTLAAPILPAFTQQQGFGHAALTFALGDTAAGYAALTVMPGNAEVLTAEIKINLLAPAMGHRLRAEGRVIKPGRRLVIVQSDVYAETEDGDRHIAVLTGTMVPVLPK</sequence>
<evidence type="ECO:0000313" key="3">
    <source>
        <dbReference type="EMBL" id="SHJ33456.1"/>
    </source>
</evidence>
<organism evidence="3 4">
    <name type="scientific">Shimia gijangensis</name>
    <dbReference type="NCBI Taxonomy" id="1470563"/>
    <lineage>
        <taxon>Bacteria</taxon>
        <taxon>Pseudomonadati</taxon>
        <taxon>Pseudomonadota</taxon>
        <taxon>Alphaproteobacteria</taxon>
        <taxon>Rhodobacterales</taxon>
        <taxon>Roseobacteraceae</taxon>
    </lineage>
</organism>
<keyword evidence="1" id="KW-0378">Hydrolase</keyword>
<dbReference type="InterPro" id="IPR006683">
    <property type="entry name" value="Thioestr_dom"/>
</dbReference>
<dbReference type="Gene3D" id="3.10.129.10">
    <property type="entry name" value="Hotdog Thioesterase"/>
    <property type="match status" value="1"/>
</dbReference>
<dbReference type="GO" id="GO:0016289">
    <property type="term" value="F:acyl-CoA hydrolase activity"/>
    <property type="evidence" value="ECO:0007669"/>
    <property type="project" value="UniProtKB-ARBA"/>
</dbReference>
<evidence type="ECO:0000256" key="1">
    <source>
        <dbReference type="ARBA" id="ARBA00022801"/>
    </source>
</evidence>
<feature type="domain" description="Thioesterase" evidence="2">
    <location>
        <begin position="45"/>
        <end position="117"/>
    </location>
</feature>
<dbReference type="STRING" id="1470563.SAMN05444000_107108"/>
<dbReference type="SUPFAM" id="SSF54637">
    <property type="entry name" value="Thioesterase/thiol ester dehydrase-isomerase"/>
    <property type="match status" value="1"/>
</dbReference>
<keyword evidence="4" id="KW-1185">Reference proteome</keyword>
<dbReference type="CDD" id="cd03443">
    <property type="entry name" value="PaaI_thioesterase"/>
    <property type="match status" value="1"/>
</dbReference>
<dbReference type="RefSeq" id="WP_073251469.1">
    <property type="nucleotide sequence ID" value="NZ_FQZQ01000007.1"/>
</dbReference>
<gene>
    <name evidence="3" type="ORF">SAMN05444000_107108</name>
</gene>
<dbReference type="AlphaFoldDB" id="A0A1M6IGG5"/>
<dbReference type="Pfam" id="PF03061">
    <property type="entry name" value="4HBT"/>
    <property type="match status" value="1"/>
</dbReference>
<proteinExistence type="predicted"/>
<accession>A0A1M6IGG5</accession>
<dbReference type="NCBIfam" id="TIGR00369">
    <property type="entry name" value="unchar_dom_1"/>
    <property type="match status" value="1"/>
</dbReference>
<dbReference type="InterPro" id="IPR029069">
    <property type="entry name" value="HotDog_dom_sf"/>
</dbReference>
<dbReference type="InterPro" id="IPR003736">
    <property type="entry name" value="PAAI_dom"/>
</dbReference>